<dbReference type="EMBL" id="JAAGJP010000026">
    <property type="protein sequence ID" value="NDS68406.1"/>
    <property type="molecule type" value="Genomic_DNA"/>
</dbReference>
<reference evidence="11" key="1">
    <citation type="submission" date="2019-08" db="EMBL/GenBank/DDBJ databases">
        <authorList>
            <person name="Busch A."/>
        </authorList>
    </citation>
    <scope>NUCLEOTIDE SEQUENCE</scope>
    <source>
        <strain evidence="12">15T0085</strain>
        <strain evidence="11">17T1429</strain>
    </source>
</reference>
<comment type="cofactor">
    <cofactor evidence="1 9">
        <name>Mg(2+)</name>
        <dbReference type="ChEBI" id="CHEBI:18420"/>
    </cofactor>
</comment>
<comment type="similarity">
    <text evidence="2 9">Belongs to the CRISPR-associated endoribonuclease Cas2 protein family.</text>
</comment>
<dbReference type="eggNOG" id="COG1343">
    <property type="taxonomic scope" value="Bacteria"/>
</dbReference>
<evidence type="ECO:0000256" key="2">
    <source>
        <dbReference type="ARBA" id="ARBA00009959"/>
    </source>
</evidence>
<dbReference type="KEGG" id="ftz:CH68_1428"/>
<keyword evidence="7 9" id="KW-0460">Magnesium</keyword>
<dbReference type="EC" id="3.1.-.-" evidence="9"/>
<evidence type="ECO:0000256" key="3">
    <source>
        <dbReference type="ARBA" id="ARBA00022722"/>
    </source>
</evidence>
<proteinExistence type="inferred from homology"/>
<evidence type="ECO:0000256" key="8">
    <source>
        <dbReference type="ARBA" id="ARBA00023118"/>
    </source>
</evidence>
<comment type="subunit">
    <text evidence="9">Homodimer, forms a heterotetramer with a Cas1 homodimer.</text>
</comment>
<dbReference type="CDD" id="cd09725">
    <property type="entry name" value="Cas2_I_II_III"/>
    <property type="match status" value="1"/>
</dbReference>
<keyword evidence="4 9" id="KW-0479">Metal-binding</keyword>
<dbReference type="HOGENOM" id="CLU_161124_2_2_6"/>
<comment type="function">
    <text evidence="9">CRISPR (clustered regularly interspaced short palindromic repeat), is an adaptive immune system that provides protection against mobile genetic elements (viruses, transposable elements and conjugative plasmids). CRISPR clusters contain sequences complementary to antecedent mobile elements and target invading nucleic acids. CRISPR clusters are transcribed and processed into CRISPR RNA (crRNA). Functions as a ssRNA-specific endoribonuclease. Involved in the integration of spacer DNA into the CRISPR cassette.</text>
</comment>
<keyword evidence="5 9" id="KW-0255">Endonuclease</keyword>
<dbReference type="RefSeq" id="WP_003016518.1">
    <property type="nucleotide sequence ID" value="NZ_AP023459.1"/>
</dbReference>
<evidence type="ECO:0000256" key="5">
    <source>
        <dbReference type="ARBA" id="ARBA00022759"/>
    </source>
</evidence>
<dbReference type="Gene3D" id="3.30.70.240">
    <property type="match status" value="1"/>
</dbReference>
<evidence type="ECO:0000313" key="12">
    <source>
        <dbReference type="EMBL" id="NDS68406.1"/>
    </source>
</evidence>
<dbReference type="EMBL" id="JAAGKH010000074">
    <property type="protein sequence ID" value="NDR89533.1"/>
    <property type="molecule type" value="Genomic_DNA"/>
</dbReference>
<name>A0A0B6E838_FRATU</name>
<evidence type="ECO:0000313" key="11">
    <source>
        <dbReference type="EMBL" id="NDR89533.1"/>
    </source>
</evidence>
<gene>
    <name evidence="9 11" type="primary">cas2</name>
    <name evidence="12" type="ORF">FWI86_04925</name>
    <name evidence="11" type="ORF">FWJ04_08050</name>
    <name evidence="10" type="ORF">JPFTKU_13610</name>
</gene>
<accession>A0A0B6E838</accession>
<dbReference type="GO" id="GO:0046872">
    <property type="term" value="F:metal ion binding"/>
    <property type="evidence" value="ECO:0007669"/>
    <property type="project" value="UniProtKB-UniRule"/>
</dbReference>
<reference evidence="11" key="2">
    <citation type="submission" date="2020-02" db="EMBL/GenBank/DDBJ databases">
        <title>Using affinity propagation clustering for identifying bacterial clades and subclades with whole-genome sequences of Francisella tularensis.</title>
        <authorList>
            <person name="Homeier-Bachmann T."/>
            <person name="Abdel-Glil M.Y."/>
            <person name="Hackbart A."/>
            <person name="Hotzel H."/>
            <person name="Tomaso H."/>
        </authorList>
    </citation>
    <scope>NUCLEOTIDE SEQUENCE</scope>
    <source>
        <strain evidence="12">15T0085</strain>
        <strain evidence="11">17T1429</strain>
    </source>
</reference>
<protein>
    <recommendedName>
        <fullName evidence="9">CRISPR-associated endoribonuclease Cas2</fullName>
        <ecNumber evidence="9">3.1.-.-</ecNumber>
    </recommendedName>
</protein>
<dbReference type="AlphaFoldDB" id="A0A0B6E838"/>
<dbReference type="KEGG" id="ftc:DA46_1450"/>
<evidence type="ECO:0000256" key="7">
    <source>
        <dbReference type="ARBA" id="ARBA00022842"/>
    </source>
</evidence>
<dbReference type="GO" id="GO:0051607">
    <property type="term" value="P:defense response to virus"/>
    <property type="evidence" value="ECO:0007669"/>
    <property type="project" value="UniProtKB-UniRule"/>
</dbReference>
<feature type="binding site" evidence="9">
    <location>
        <position position="12"/>
    </location>
    <ligand>
        <name>Mg(2+)</name>
        <dbReference type="ChEBI" id="CHEBI:18420"/>
        <note>catalytic</note>
    </ligand>
</feature>
<dbReference type="Pfam" id="PF09827">
    <property type="entry name" value="CRISPR_Cas2"/>
    <property type="match status" value="1"/>
</dbReference>
<dbReference type="SUPFAM" id="SSF143430">
    <property type="entry name" value="TTP0101/SSO1404-like"/>
    <property type="match status" value="1"/>
</dbReference>
<dbReference type="GO" id="GO:0004521">
    <property type="term" value="F:RNA endonuclease activity"/>
    <property type="evidence" value="ECO:0007669"/>
    <property type="project" value="InterPro"/>
</dbReference>
<keyword evidence="8 9" id="KW-0051">Antiviral defense</keyword>
<evidence type="ECO:0000256" key="6">
    <source>
        <dbReference type="ARBA" id="ARBA00022801"/>
    </source>
</evidence>
<evidence type="ECO:0000256" key="4">
    <source>
        <dbReference type="ARBA" id="ARBA00022723"/>
    </source>
</evidence>
<organism evidence="11">
    <name type="scientific">Francisella tularensis subsp. holarctica</name>
    <dbReference type="NCBI Taxonomy" id="119857"/>
    <lineage>
        <taxon>Bacteria</taxon>
        <taxon>Pseudomonadati</taxon>
        <taxon>Pseudomonadota</taxon>
        <taxon>Gammaproteobacteria</taxon>
        <taxon>Thiotrichales</taxon>
        <taxon>Francisellaceae</taxon>
        <taxon>Francisella</taxon>
    </lineage>
</organism>
<dbReference type="InterPro" id="IPR021127">
    <property type="entry name" value="CRISPR_associated_Cas2"/>
</dbReference>
<evidence type="ECO:0000256" key="1">
    <source>
        <dbReference type="ARBA" id="ARBA00001946"/>
    </source>
</evidence>
<evidence type="ECO:0000313" key="10">
    <source>
        <dbReference type="EMBL" id="BCL55547.1"/>
    </source>
</evidence>
<dbReference type="NCBIfam" id="TIGR01573">
    <property type="entry name" value="cas2"/>
    <property type="match status" value="1"/>
</dbReference>
<dbReference type="InterPro" id="IPR019199">
    <property type="entry name" value="Virulence_VapD/CRISPR_Cas2"/>
</dbReference>
<sequence length="97" mass="11658">MQLRKEYLIAYDIEDNKTRTIIYKQLLAYGLKAVQKSVFWGYVSIAEFNAIKRLFDRSLTISDKVFITRVNMHEQKLDYSFGYDDKTFKDWDEYGHI</sequence>
<dbReference type="EMBL" id="AP023460">
    <property type="protein sequence ID" value="BCL55547.1"/>
    <property type="molecule type" value="Genomic_DNA"/>
</dbReference>
<evidence type="ECO:0000256" key="9">
    <source>
        <dbReference type="HAMAP-Rule" id="MF_01471"/>
    </source>
</evidence>
<dbReference type="GO" id="GO:0016787">
    <property type="term" value="F:hydrolase activity"/>
    <property type="evidence" value="ECO:0007669"/>
    <property type="project" value="UniProtKB-KW"/>
</dbReference>
<reference evidence="10" key="3">
    <citation type="submission" date="2020-09" db="EMBL/GenBank/DDBJ databases">
        <title>Complete genome sequences of two strains of Francisella tularensis subspecies holarctica biovar japonica.</title>
        <authorList>
            <person name="Hotta A."/>
            <person name="Fujita O."/>
            <person name="Tanabayashi K."/>
            <person name="Uda A."/>
            <person name="Shindo J."/>
            <person name="Park C.H."/>
            <person name="Sato H."/>
            <person name="Suzuki M."/>
            <person name="Morikawa S."/>
            <person name="Maeda K."/>
        </authorList>
    </citation>
    <scope>NUCLEOTIDE SEQUENCE [LARGE SCALE GENOMIC DNA]</scope>
    <source>
        <strain evidence="10">KU-1</strain>
    </source>
</reference>
<dbReference type="GO" id="GO:0043571">
    <property type="term" value="P:maintenance of CRISPR repeat elements"/>
    <property type="evidence" value="ECO:0007669"/>
    <property type="project" value="UniProtKB-UniRule"/>
</dbReference>
<dbReference type="HAMAP" id="MF_01471">
    <property type="entry name" value="Cas2"/>
    <property type="match status" value="1"/>
</dbReference>
<keyword evidence="3 9" id="KW-0540">Nuclease</keyword>
<keyword evidence="6 9" id="KW-0378">Hydrolase</keyword>